<dbReference type="EMBL" id="FOFR01000018">
    <property type="protein sequence ID" value="SER94859.1"/>
    <property type="molecule type" value="Genomic_DNA"/>
</dbReference>
<gene>
    <name evidence="2" type="ORF">SAMN05216188_11833</name>
</gene>
<evidence type="ECO:0000313" key="3">
    <source>
        <dbReference type="Proteomes" id="UP000199352"/>
    </source>
</evidence>
<dbReference type="STRING" id="402600.SAMN05216188_11833"/>
<feature type="region of interest" description="Disordered" evidence="1">
    <location>
        <begin position="1"/>
        <end position="31"/>
    </location>
</feature>
<proteinExistence type="predicted"/>
<evidence type="ECO:0000313" key="2">
    <source>
        <dbReference type="EMBL" id="SER94859.1"/>
    </source>
</evidence>
<dbReference type="AlphaFoldDB" id="A0A1H9TDG9"/>
<accession>A0A1H9TDG9</accession>
<keyword evidence="3" id="KW-1185">Reference proteome</keyword>
<name>A0A1H9TDG9_9PSEU</name>
<protein>
    <submittedName>
        <fullName evidence="2">Uncharacterized protein</fullName>
    </submittedName>
</protein>
<organism evidence="2 3">
    <name type="scientific">Lentzea xinjiangensis</name>
    <dbReference type="NCBI Taxonomy" id="402600"/>
    <lineage>
        <taxon>Bacteria</taxon>
        <taxon>Bacillati</taxon>
        <taxon>Actinomycetota</taxon>
        <taxon>Actinomycetes</taxon>
        <taxon>Pseudonocardiales</taxon>
        <taxon>Pseudonocardiaceae</taxon>
        <taxon>Lentzea</taxon>
    </lineage>
</organism>
<dbReference type="Proteomes" id="UP000199352">
    <property type="component" value="Unassembled WGS sequence"/>
</dbReference>
<evidence type="ECO:0000256" key="1">
    <source>
        <dbReference type="SAM" id="MobiDB-lite"/>
    </source>
</evidence>
<reference evidence="3" key="1">
    <citation type="submission" date="2016-10" db="EMBL/GenBank/DDBJ databases">
        <authorList>
            <person name="Varghese N."/>
            <person name="Submissions S."/>
        </authorList>
    </citation>
    <scope>NUCLEOTIDE SEQUENCE [LARGE SCALE GENOMIC DNA]</scope>
    <source>
        <strain evidence="3">CGMCC 4.3525</strain>
    </source>
</reference>
<sequence length="86" mass="9481">MEMTPAQRSLRARVAAHTSWANTSDRGARTSKARQAAMDRFEKLVDPDGVLPLEERQQRAASARTAHYLKMAAASAAARRAKSRKS</sequence>